<feature type="domain" description="Tyrosine specific protein phosphatases" evidence="8">
    <location>
        <begin position="239"/>
        <end position="297"/>
    </location>
</feature>
<dbReference type="SUPFAM" id="SSF52799">
    <property type="entry name" value="(Phosphotyrosine protein) phosphatases II"/>
    <property type="match status" value="1"/>
</dbReference>
<evidence type="ECO:0000256" key="6">
    <source>
        <dbReference type="SAM" id="MobiDB-lite"/>
    </source>
</evidence>
<dbReference type="Gene3D" id="3.90.190.10">
    <property type="entry name" value="Protein tyrosine phosphatase superfamily"/>
    <property type="match status" value="1"/>
</dbReference>
<proteinExistence type="inferred from homology"/>
<dbReference type="VEuPathDB" id="TriTrypDB:Lsey_0014_0350"/>
<comment type="caution">
    <text evidence="9">The sequence shown here is derived from an EMBL/GenBank/DDBJ whole genome shotgun (WGS) entry which is preliminary data.</text>
</comment>
<dbReference type="Pfam" id="PF00782">
    <property type="entry name" value="DSPc"/>
    <property type="match status" value="1"/>
</dbReference>
<dbReference type="Proteomes" id="UP000038009">
    <property type="component" value="Unassembled WGS sequence"/>
</dbReference>
<comment type="similarity">
    <text evidence="1">Belongs to the protein-tyrosine phosphatase family. Non-receptor class dual specificity subfamily.</text>
</comment>
<comment type="catalytic activity">
    <reaction evidence="4">
        <text>O-phospho-L-seryl-[protein] + H2O = L-seryl-[protein] + phosphate</text>
        <dbReference type="Rhea" id="RHEA:20629"/>
        <dbReference type="Rhea" id="RHEA-COMP:9863"/>
        <dbReference type="Rhea" id="RHEA-COMP:11604"/>
        <dbReference type="ChEBI" id="CHEBI:15377"/>
        <dbReference type="ChEBI" id="CHEBI:29999"/>
        <dbReference type="ChEBI" id="CHEBI:43474"/>
        <dbReference type="ChEBI" id="CHEBI:83421"/>
        <dbReference type="EC" id="3.1.3.16"/>
    </reaction>
</comment>
<dbReference type="PANTHER" id="PTHR45948">
    <property type="entry name" value="DUAL SPECIFICITY PROTEIN PHOSPHATASE DDB_G0269404-RELATED"/>
    <property type="match status" value="1"/>
</dbReference>
<evidence type="ECO:0000313" key="9">
    <source>
        <dbReference type="EMBL" id="KPI89912.1"/>
    </source>
</evidence>
<dbReference type="OMA" id="QQHRPCA"/>
<dbReference type="GO" id="GO:0007165">
    <property type="term" value="P:signal transduction"/>
    <property type="evidence" value="ECO:0007669"/>
    <property type="project" value="TreeGrafter"/>
</dbReference>
<reference evidence="9 10" key="1">
    <citation type="journal article" date="2015" name="PLoS Pathog.">
        <title>Leptomonas seymouri: Adaptations to the Dixenous Life Cycle Analyzed by Genome Sequencing, Transcriptome Profiling and Co-infection with Leishmania donovani.</title>
        <authorList>
            <person name="Kraeva N."/>
            <person name="Butenko A."/>
            <person name="Hlavacova J."/>
            <person name="Kostygov A."/>
            <person name="Myskova J."/>
            <person name="Grybchuk D."/>
            <person name="Lestinova T."/>
            <person name="Votypka J."/>
            <person name="Volf P."/>
            <person name="Opperdoes F."/>
            <person name="Flegontov P."/>
            <person name="Lukes J."/>
            <person name="Yurchenko V."/>
        </authorList>
    </citation>
    <scope>NUCLEOTIDE SEQUENCE [LARGE SCALE GENOMIC DNA]</scope>
    <source>
        <strain evidence="9 10">ATCC 30220</strain>
    </source>
</reference>
<evidence type="ECO:0000313" key="10">
    <source>
        <dbReference type="Proteomes" id="UP000038009"/>
    </source>
</evidence>
<dbReference type="AlphaFoldDB" id="A0A0N1PDK0"/>
<comment type="catalytic activity">
    <reaction evidence="5">
        <text>O-phospho-L-threonyl-[protein] + H2O = L-threonyl-[protein] + phosphate</text>
        <dbReference type="Rhea" id="RHEA:47004"/>
        <dbReference type="Rhea" id="RHEA-COMP:11060"/>
        <dbReference type="Rhea" id="RHEA-COMP:11605"/>
        <dbReference type="ChEBI" id="CHEBI:15377"/>
        <dbReference type="ChEBI" id="CHEBI:30013"/>
        <dbReference type="ChEBI" id="CHEBI:43474"/>
        <dbReference type="ChEBI" id="CHEBI:61977"/>
        <dbReference type="EC" id="3.1.3.16"/>
    </reaction>
</comment>
<dbReference type="CDD" id="cd14498">
    <property type="entry name" value="DSP"/>
    <property type="match status" value="1"/>
</dbReference>
<dbReference type="InterPro" id="IPR000340">
    <property type="entry name" value="Dual-sp_phosphatase_cat-dom"/>
</dbReference>
<feature type="domain" description="Tyrosine-protein phosphatase" evidence="7">
    <location>
        <begin position="178"/>
        <end position="319"/>
    </location>
</feature>
<accession>A0A0N1PDK0</accession>
<dbReference type="PANTHER" id="PTHR45948:SF2">
    <property type="entry name" value="DUAL SPECIFICITY PROTEIN PHOSPHATASE"/>
    <property type="match status" value="1"/>
</dbReference>
<dbReference type="InterPro" id="IPR020422">
    <property type="entry name" value="TYR_PHOSPHATASE_DUAL_dom"/>
</dbReference>
<dbReference type="PROSITE" id="PS50056">
    <property type="entry name" value="TYR_PHOSPHATASE_2"/>
    <property type="match status" value="1"/>
</dbReference>
<dbReference type="InterPro" id="IPR000387">
    <property type="entry name" value="Tyr_Pase_dom"/>
</dbReference>
<evidence type="ECO:0000256" key="5">
    <source>
        <dbReference type="ARBA" id="ARBA00048336"/>
    </source>
</evidence>
<evidence type="ECO:0000256" key="3">
    <source>
        <dbReference type="ARBA" id="ARBA00022912"/>
    </source>
</evidence>
<dbReference type="GO" id="GO:0005829">
    <property type="term" value="C:cytosol"/>
    <property type="evidence" value="ECO:0007669"/>
    <property type="project" value="TreeGrafter"/>
</dbReference>
<keyword evidence="2" id="KW-0378">Hydrolase</keyword>
<name>A0A0N1PDK0_LEPSE</name>
<dbReference type="GO" id="GO:0004722">
    <property type="term" value="F:protein serine/threonine phosphatase activity"/>
    <property type="evidence" value="ECO:0007669"/>
    <property type="project" value="UniProtKB-EC"/>
</dbReference>
<evidence type="ECO:0000256" key="2">
    <source>
        <dbReference type="ARBA" id="ARBA00022801"/>
    </source>
</evidence>
<dbReference type="PROSITE" id="PS50054">
    <property type="entry name" value="TYR_PHOSPHATASE_DUAL"/>
    <property type="match status" value="1"/>
</dbReference>
<organism evidence="9 10">
    <name type="scientific">Leptomonas seymouri</name>
    <dbReference type="NCBI Taxonomy" id="5684"/>
    <lineage>
        <taxon>Eukaryota</taxon>
        <taxon>Discoba</taxon>
        <taxon>Euglenozoa</taxon>
        <taxon>Kinetoplastea</taxon>
        <taxon>Metakinetoplastina</taxon>
        <taxon>Trypanosomatida</taxon>
        <taxon>Trypanosomatidae</taxon>
        <taxon>Leishmaniinae</taxon>
        <taxon>Leptomonas</taxon>
    </lineage>
</organism>
<protein>
    <submittedName>
        <fullName evidence="9">Putative Dual specificity protein phosphatase</fullName>
    </submittedName>
</protein>
<dbReference type="InterPro" id="IPR029021">
    <property type="entry name" value="Prot-tyrosine_phosphatase-like"/>
</dbReference>
<keyword evidence="3" id="KW-0904">Protein phosphatase</keyword>
<feature type="region of interest" description="Disordered" evidence="6">
    <location>
        <begin position="51"/>
        <end position="72"/>
    </location>
</feature>
<evidence type="ECO:0000256" key="1">
    <source>
        <dbReference type="ARBA" id="ARBA00008601"/>
    </source>
</evidence>
<gene>
    <name evidence="9" type="ORF">ABL78_0984</name>
</gene>
<dbReference type="EMBL" id="LJSK01000014">
    <property type="protein sequence ID" value="KPI89912.1"/>
    <property type="molecule type" value="Genomic_DNA"/>
</dbReference>
<evidence type="ECO:0000256" key="4">
    <source>
        <dbReference type="ARBA" id="ARBA00047761"/>
    </source>
</evidence>
<dbReference type="SMART" id="SM00195">
    <property type="entry name" value="DSPc"/>
    <property type="match status" value="1"/>
</dbReference>
<evidence type="ECO:0000259" key="8">
    <source>
        <dbReference type="PROSITE" id="PS50056"/>
    </source>
</evidence>
<sequence length="346" mass="38092">MAVVDICTFFRILRFISAQPQLSTLAAAAAAVEQAPEDVLTQPVAQSDIALSPSATDDGAPPLPPKRSQMGASVAVGNRIRIPERLKEPLEEYRRMATTPPISHEGLAAARQRVQAILEELCSELGDAAVSKALRDDVFAHREDEIMESDSTNYIKDTRTTNFGPQYMAKARVSNSSEMQEVVPGLWCGSWRQANSLEVLTHYGITHVCCCIDTQPRFPDQFIYLQIPATDAPTYNMQKHFAQAFEFIENALVKCHSNVLVHCGAGISRAPTIVSSYLIKKLHISSTAAMQLVQHHRYFASPNIGFREQLHTYAKSLNVDEVSPSERGKCTNAGFKQAASAFSHTT</sequence>
<dbReference type="OrthoDB" id="10252009at2759"/>
<keyword evidence="10" id="KW-1185">Reference proteome</keyword>
<dbReference type="GO" id="GO:0004725">
    <property type="term" value="F:protein tyrosine phosphatase activity"/>
    <property type="evidence" value="ECO:0007669"/>
    <property type="project" value="TreeGrafter"/>
</dbReference>
<evidence type="ECO:0000259" key="7">
    <source>
        <dbReference type="PROSITE" id="PS50054"/>
    </source>
</evidence>